<sequence length="194" mass="21744">MAERTARDRPELRILRPHPAGGDSPIRDVAVTAERTGALSFEVTFELIGDIERLALPVDVPSRRTDDLWRQTCCEVFIARNDGAGYYELNLSPSGQWAFYGFSGYRIGMTRPYGVEIESMRRERTADRYRLSATVHLDRLPGLESGLPWRVGLTSVIEDTAGDKTYWALAHPSAGPDFHHAEGFVLDLNAPEPR</sequence>
<name>A0ABX7BMI9_9CAUL</name>
<proteinExistence type="predicted"/>
<dbReference type="RefSeq" id="WP_201103103.1">
    <property type="nucleotide sequence ID" value="NZ_CP067977.1"/>
</dbReference>
<dbReference type="Proteomes" id="UP000595448">
    <property type="component" value="Chromosome"/>
</dbReference>
<keyword evidence="2" id="KW-1185">Reference proteome</keyword>
<reference evidence="1 2" key="1">
    <citation type="submission" date="2021-01" db="EMBL/GenBank/DDBJ databases">
        <title>Brevundimonas vitis sp. nov., an bacterium isolated from grape (Vitis vinifera).</title>
        <authorList>
            <person name="Jiang L."/>
            <person name="Lee J."/>
        </authorList>
    </citation>
    <scope>NUCLEOTIDE SEQUENCE [LARGE SCALE GENOMIC DNA]</scope>
    <source>
        <strain evidence="1 2">GRTSA-9</strain>
    </source>
</reference>
<gene>
    <name evidence="1" type="ORF">JIP62_00925</name>
</gene>
<evidence type="ECO:0000313" key="2">
    <source>
        <dbReference type="Proteomes" id="UP000595448"/>
    </source>
</evidence>
<organism evidence="1 2">
    <name type="scientific">Brevundimonas vitisensis</name>
    <dbReference type="NCBI Taxonomy" id="2800818"/>
    <lineage>
        <taxon>Bacteria</taxon>
        <taxon>Pseudomonadati</taxon>
        <taxon>Pseudomonadota</taxon>
        <taxon>Alphaproteobacteria</taxon>
        <taxon>Caulobacterales</taxon>
        <taxon>Caulobacteraceae</taxon>
        <taxon>Brevundimonas</taxon>
    </lineage>
</organism>
<evidence type="ECO:0000313" key="1">
    <source>
        <dbReference type="EMBL" id="QQQ18746.1"/>
    </source>
</evidence>
<dbReference type="SUPFAM" id="SSF49344">
    <property type="entry name" value="CBD9-like"/>
    <property type="match status" value="1"/>
</dbReference>
<dbReference type="Gene3D" id="2.60.40.1190">
    <property type="match status" value="1"/>
</dbReference>
<accession>A0ABX7BMI9</accession>
<protein>
    <submittedName>
        <fullName evidence="1">DOMON-like domain-containing protein</fullName>
    </submittedName>
</protein>
<dbReference type="EMBL" id="CP067977">
    <property type="protein sequence ID" value="QQQ18746.1"/>
    <property type="molecule type" value="Genomic_DNA"/>
</dbReference>
<dbReference type="CDD" id="cd09627">
    <property type="entry name" value="DOMON_murB_like"/>
    <property type="match status" value="1"/>
</dbReference>